<reference evidence="9" key="1">
    <citation type="journal article" date="2020" name="Stud. Mycol.">
        <title>101 Dothideomycetes genomes: a test case for predicting lifestyles and emergence of pathogens.</title>
        <authorList>
            <person name="Haridas S."/>
            <person name="Albert R."/>
            <person name="Binder M."/>
            <person name="Bloem J."/>
            <person name="Labutti K."/>
            <person name="Salamov A."/>
            <person name="Andreopoulos B."/>
            <person name="Baker S."/>
            <person name="Barry K."/>
            <person name="Bills G."/>
            <person name="Bluhm B."/>
            <person name="Cannon C."/>
            <person name="Castanera R."/>
            <person name="Culley D."/>
            <person name="Daum C."/>
            <person name="Ezra D."/>
            <person name="Gonzalez J."/>
            <person name="Henrissat B."/>
            <person name="Kuo A."/>
            <person name="Liang C."/>
            <person name="Lipzen A."/>
            <person name="Lutzoni F."/>
            <person name="Magnuson J."/>
            <person name="Mondo S."/>
            <person name="Nolan M."/>
            <person name="Ohm R."/>
            <person name="Pangilinan J."/>
            <person name="Park H.-J."/>
            <person name="Ramirez L."/>
            <person name="Alfaro M."/>
            <person name="Sun H."/>
            <person name="Tritt A."/>
            <person name="Yoshinaga Y."/>
            <person name="Zwiers L.-H."/>
            <person name="Turgeon B."/>
            <person name="Goodwin S."/>
            <person name="Spatafora J."/>
            <person name="Crous P."/>
            <person name="Grigoriev I."/>
        </authorList>
    </citation>
    <scope>NUCLEOTIDE SEQUENCE</scope>
    <source>
        <strain evidence="9">ATCC 36951</strain>
    </source>
</reference>
<evidence type="ECO:0000256" key="2">
    <source>
        <dbReference type="ARBA" id="ARBA00022833"/>
    </source>
</evidence>
<evidence type="ECO:0000256" key="3">
    <source>
        <dbReference type="ARBA" id="ARBA00023015"/>
    </source>
</evidence>
<keyword evidence="2" id="KW-0862">Zinc</keyword>
<dbReference type="Pfam" id="PF00172">
    <property type="entry name" value="Zn_clus"/>
    <property type="match status" value="1"/>
</dbReference>
<dbReference type="PANTHER" id="PTHR36206">
    <property type="entry name" value="ASPERCRYPTIN BIOSYNTHESIS CLUSTER-SPECIFIC TRANSCRIPTION REGULATOR ATNN-RELATED"/>
    <property type="match status" value="1"/>
</dbReference>
<dbReference type="GeneID" id="54559913"/>
<accession>A0A6A6CKL4</accession>
<feature type="compositionally biased region" description="Low complexity" evidence="7">
    <location>
        <begin position="73"/>
        <end position="85"/>
    </location>
</feature>
<feature type="domain" description="Zn(2)-C6 fungal-type" evidence="8">
    <location>
        <begin position="15"/>
        <end position="43"/>
    </location>
</feature>
<dbReference type="PRINTS" id="PR00755">
    <property type="entry name" value="AFLATOXINBRP"/>
</dbReference>
<name>A0A6A6CKL4_ZASCE</name>
<dbReference type="GO" id="GO:0000981">
    <property type="term" value="F:DNA-binding transcription factor activity, RNA polymerase II-specific"/>
    <property type="evidence" value="ECO:0007669"/>
    <property type="project" value="InterPro"/>
</dbReference>
<evidence type="ECO:0000313" key="10">
    <source>
        <dbReference type="Proteomes" id="UP000799537"/>
    </source>
</evidence>
<dbReference type="RefSeq" id="XP_033667361.1">
    <property type="nucleotide sequence ID" value="XM_033806641.1"/>
</dbReference>
<dbReference type="AlphaFoldDB" id="A0A6A6CKL4"/>
<keyword evidence="4" id="KW-0238">DNA-binding</keyword>
<feature type="compositionally biased region" description="Polar residues" evidence="7">
    <location>
        <begin position="58"/>
        <end position="72"/>
    </location>
</feature>
<proteinExistence type="predicted"/>
<evidence type="ECO:0000256" key="1">
    <source>
        <dbReference type="ARBA" id="ARBA00022723"/>
    </source>
</evidence>
<dbReference type="InterPro" id="IPR036864">
    <property type="entry name" value="Zn2-C6_fun-type_DNA-bd_sf"/>
</dbReference>
<keyword evidence="6" id="KW-0539">Nucleus</keyword>
<dbReference type="SMART" id="SM00066">
    <property type="entry name" value="GAL4"/>
    <property type="match status" value="1"/>
</dbReference>
<evidence type="ECO:0000256" key="5">
    <source>
        <dbReference type="ARBA" id="ARBA00023163"/>
    </source>
</evidence>
<keyword evidence="5" id="KW-0804">Transcription</keyword>
<organism evidence="9 10">
    <name type="scientific">Zasmidium cellare ATCC 36951</name>
    <dbReference type="NCBI Taxonomy" id="1080233"/>
    <lineage>
        <taxon>Eukaryota</taxon>
        <taxon>Fungi</taxon>
        <taxon>Dikarya</taxon>
        <taxon>Ascomycota</taxon>
        <taxon>Pezizomycotina</taxon>
        <taxon>Dothideomycetes</taxon>
        <taxon>Dothideomycetidae</taxon>
        <taxon>Mycosphaerellales</taxon>
        <taxon>Mycosphaerellaceae</taxon>
        <taxon>Zasmidium</taxon>
    </lineage>
</organism>
<keyword evidence="10" id="KW-1185">Reference proteome</keyword>
<dbReference type="EMBL" id="ML993596">
    <property type="protein sequence ID" value="KAF2166472.1"/>
    <property type="molecule type" value="Genomic_DNA"/>
</dbReference>
<dbReference type="PROSITE" id="PS00463">
    <property type="entry name" value="ZN2_CY6_FUNGAL_1"/>
    <property type="match status" value="1"/>
</dbReference>
<gene>
    <name evidence="9" type="ORF">M409DRAFT_23111</name>
</gene>
<evidence type="ECO:0000256" key="6">
    <source>
        <dbReference type="ARBA" id="ARBA00023242"/>
    </source>
</evidence>
<dbReference type="InterPro" id="IPR052360">
    <property type="entry name" value="Transcr_Regulatory_Proteins"/>
</dbReference>
<dbReference type="CDD" id="cd00067">
    <property type="entry name" value="GAL4"/>
    <property type="match status" value="1"/>
</dbReference>
<protein>
    <recommendedName>
        <fullName evidence="8">Zn(2)-C6 fungal-type domain-containing protein</fullName>
    </recommendedName>
</protein>
<keyword evidence="3" id="KW-0805">Transcription regulation</keyword>
<evidence type="ECO:0000256" key="7">
    <source>
        <dbReference type="SAM" id="MobiDB-lite"/>
    </source>
</evidence>
<dbReference type="SUPFAM" id="SSF57701">
    <property type="entry name" value="Zn2/Cys6 DNA-binding domain"/>
    <property type="match status" value="1"/>
</dbReference>
<dbReference type="InterPro" id="IPR001138">
    <property type="entry name" value="Zn2Cys6_DnaBD"/>
</dbReference>
<dbReference type="PROSITE" id="PS50048">
    <property type="entry name" value="ZN2_CY6_FUNGAL_2"/>
    <property type="match status" value="1"/>
</dbReference>
<keyword evidence="1" id="KW-0479">Metal-binding</keyword>
<evidence type="ECO:0000259" key="8">
    <source>
        <dbReference type="PROSITE" id="PS50048"/>
    </source>
</evidence>
<dbReference type="PANTHER" id="PTHR36206:SF13">
    <property type="entry name" value="TRANSCRIPTIONAL REGULATORY PROTEIN MOC3"/>
    <property type="match status" value="1"/>
</dbReference>
<dbReference type="Gene3D" id="4.10.240.10">
    <property type="entry name" value="Zn(2)-C6 fungal-type DNA-binding domain"/>
    <property type="match status" value="1"/>
</dbReference>
<evidence type="ECO:0000256" key="4">
    <source>
        <dbReference type="ARBA" id="ARBA00023125"/>
    </source>
</evidence>
<feature type="region of interest" description="Disordered" evidence="7">
    <location>
        <begin position="650"/>
        <end position="669"/>
    </location>
</feature>
<dbReference type="OrthoDB" id="2593732at2759"/>
<feature type="region of interest" description="Disordered" evidence="7">
    <location>
        <begin position="47"/>
        <end position="92"/>
    </location>
</feature>
<dbReference type="GO" id="GO:0003677">
    <property type="term" value="F:DNA binding"/>
    <property type="evidence" value="ECO:0007669"/>
    <property type="project" value="UniProtKB-KW"/>
</dbReference>
<evidence type="ECO:0000313" key="9">
    <source>
        <dbReference type="EMBL" id="KAF2166472.1"/>
    </source>
</evidence>
<dbReference type="Proteomes" id="UP000799537">
    <property type="component" value="Unassembled WGS sequence"/>
</dbReference>
<dbReference type="GO" id="GO:0008270">
    <property type="term" value="F:zinc ion binding"/>
    <property type="evidence" value="ECO:0007669"/>
    <property type="project" value="InterPro"/>
</dbReference>
<sequence>MEGAEKAKRKRKRTGCLSCRARRVRCDERKPTCERCDNANIDCAGYESRRQVAPRPQARNTARKGSQSRCGYSSSKPSGSESKSPTVQGTTTRAIGESIQRAFETSDQDLNARSPPCMPGGPKRQTLIPVPISVRDDGAPLTALLSNPHSSQRPCADARWVLAYHQFLFRTIPVLFPPEHVGFWRDELCHEAWGCEYVFLGLTALGNMHRAALLLPMPGENDRSRGLDTKVIAFQTYTRALESLSSHIEEAKARPSILVAVLELLAYFECFAGNVPAALGHIQIAAHYHSQIGVQCATTTKSGDRYWPATQTSLDAIGSCLQELCQIRRMVLPLFRPIEPLQKVTPSAHADSATNIVDAISHDSGMPLSVMLQRSLDSVVKDLDMEALIWDPWAAHERPAAPANDILRLKQRLQGWRTKYIKHLPQQLVESDLNTLPDFRDELESDALPMPPPPYTGSSTSSACLVVAALYNFYMGRAMWSLALLETDESESYETSAYFYFYECLRFVATQLHGIALNDGETTSGNPQASDRYIPSEGLKPGLLAMMHIIAQCSPRSSWFQAIVDMIRRVGYEGLVCGEPLAISLIFLQAFETCSGVQLSVQDYPPPAERVIMVLIPETNGRNYLCYYARPMSSGDAKRSRGQARVYEPIGHGRWSNSSSSDDKTKPEVKVYSADHADERFTKDWLLRKQVAREWLDWSMDSEFDLCRALRNHIDGSRPLSSTHGQGAE</sequence>